<dbReference type="InterPro" id="IPR023923">
    <property type="entry name" value="AhpD_Avi7169"/>
</dbReference>
<dbReference type="eggNOG" id="COG2128">
    <property type="taxonomic scope" value="Bacteria"/>
</dbReference>
<evidence type="ECO:0000313" key="4">
    <source>
        <dbReference type="Proteomes" id="UP001064206"/>
    </source>
</evidence>
<reference evidence="3 5" key="2">
    <citation type="submission" date="2024-02" db="EMBL/GenBank/DDBJ databases">
        <title>Tn5403 promotes plasmid rearrangements and degradation of the Klebsiella pneumoniae carbapenemase (KPC) transposon Tn4401.</title>
        <authorList>
            <person name="Sheppard A.E."/>
            <person name="Barry K.E."/>
            <person name="Parikh H.I."/>
            <person name="Vegesana K."/>
            <person name="Sebra R."/>
            <person name="George S."/>
            <person name="Sanderson N.D."/>
            <person name="Stoesser N."/>
            <person name="Eyre D.W."/>
            <person name="Crook D.W."/>
            <person name="Walker A.S."/>
            <person name="Mathers A.J."/>
        </authorList>
    </citation>
    <scope>NUCLEOTIDE SEQUENCE [LARGE SCALE GENOMIC DNA]</scope>
    <source>
        <strain evidence="3 5">CAV1921</strain>
    </source>
</reference>
<dbReference type="NCBIfam" id="TIGR00778">
    <property type="entry name" value="ahpD_dom"/>
    <property type="match status" value="1"/>
</dbReference>
<dbReference type="eggNOG" id="COG4950">
    <property type="taxonomic scope" value="Bacteria"/>
</dbReference>
<dbReference type="Proteomes" id="UP001350972">
    <property type="component" value="Chromosome"/>
</dbReference>
<dbReference type="SUPFAM" id="SSF69118">
    <property type="entry name" value="AhpD-like"/>
    <property type="match status" value="2"/>
</dbReference>
<dbReference type="InterPro" id="IPR004675">
    <property type="entry name" value="AhpD_core"/>
</dbReference>
<dbReference type="InterPro" id="IPR010195">
    <property type="entry name" value="Uncharacterised_peroxidase-rel"/>
</dbReference>
<evidence type="ECO:0000313" key="2">
    <source>
        <dbReference type="EMBL" id="UXE35957.1"/>
    </source>
</evidence>
<dbReference type="EMBL" id="CP104450">
    <property type="protein sequence ID" value="UXE35957.1"/>
    <property type="molecule type" value="Genomic_DNA"/>
</dbReference>
<dbReference type="InterPro" id="IPR029032">
    <property type="entry name" value="AhpD-like"/>
</dbReference>
<dbReference type="RefSeq" id="WP_004861741.1">
    <property type="nucleotide sequence ID" value="NZ_AP021983.1"/>
</dbReference>
<protein>
    <submittedName>
        <fullName evidence="2">Alkylhydroperoxidase domain protein</fullName>
    </submittedName>
</protein>
<feature type="domain" description="Carboxymuconolactone decarboxylase-like" evidence="1">
    <location>
        <begin position="225"/>
        <end position="288"/>
    </location>
</feature>
<dbReference type="AlphaFoldDB" id="A0A1Y6GLY9"/>
<dbReference type="InterPro" id="IPR003779">
    <property type="entry name" value="CMD-like"/>
</dbReference>
<keyword evidence="5" id="KW-1185">Reference proteome</keyword>
<sequence length="364" mass="39431">MTLSQDILAELAEISPGSPLAEARAVRDAATRHAQGSYEVLFSQQDEDFPPDERFAVAAKVAKLHQADALAAHYAGFGLADPTSARLTPALAFARLLTFSPVEATPSALQALTRAGWTPRGIVTLAQLIAFVSFQSRLLNGLRLLNGKPFASADTPVAAGFWHTTRQTVSGRPAPGHFTRDELNWEPWLEAKPLEAFNDDERAILAKFGHTDSPYFRLLARNQPVLEQRTLTDKGIFYTPGGLPRAERELAATVASKVNGCIYCASVHARKAAQLAKDESAIETLLAVTPGETLSDGQSPRWRAEIDFAAALSVTPPALTTAHLHGLEEQGLDTLAQLDLLQSAAFFAWANRLMLTLGEPWETD</sequence>
<evidence type="ECO:0000313" key="5">
    <source>
        <dbReference type="Proteomes" id="UP001350972"/>
    </source>
</evidence>
<name>A0A1Y6GLY9_RAOOR</name>
<dbReference type="EMBL" id="CP145163">
    <property type="protein sequence ID" value="WWC09485.1"/>
    <property type="molecule type" value="Genomic_DNA"/>
</dbReference>
<dbReference type="Gene3D" id="1.20.1290.10">
    <property type="entry name" value="AhpD-like"/>
    <property type="match status" value="2"/>
</dbReference>
<dbReference type="PaxDb" id="1286170-RORB6_06705"/>
<gene>
    <name evidence="3" type="ORF">LM286_13955</name>
    <name evidence="2" type="ORF">N2J37_15400</name>
</gene>
<organism evidence="2 4">
    <name type="scientific">Raoultella ornithinolytica</name>
    <name type="common">Klebsiella ornithinolytica</name>
    <dbReference type="NCBI Taxonomy" id="54291"/>
    <lineage>
        <taxon>Bacteria</taxon>
        <taxon>Pseudomonadati</taxon>
        <taxon>Pseudomonadota</taxon>
        <taxon>Gammaproteobacteria</taxon>
        <taxon>Enterobacterales</taxon>
        <taxon>Enterobacteriaceae</taxon>
        <taxon>Klebsiella/Raoultella group</taxon>
        <taxon>Raoultella</taxon>
    </lineage>
</organism>
<dbReference type="STRING" id="54291.TE10_13875"/>
<dbReference type="Pfam" id="PF02627">
    <property type="entry name" value="CMD"/>
    <property type="match status" value="1"/>
</dbReference>
<evidence type="ECO:0000259" key="1">
    <source>
        <dbReference type="Pfam" id="PF02627"/>
    </source>
</evidence>
<dbReference type="NCBIfam" id="TIGR01926">
    <property type="entry name" value="peroxid_rel"/>
    <property type="match status" value="1"/>
</dbReference>
<proteinExistence type="predicted"/>
<dbReference type="PANTHER" id="PTHR35446">
    <property type="entry name" value="SI:CH211-175M2.5"/>
    <property type="match status" value="1"/>
</dbReference>
<dbReference type="PANTHER" id="PTHR35446:SF2">
    <property type="entry name" value="CARBOXYMUCONOLACTONE DECARBOXYLASE-LIKE DOMAIN-CONTAINING PROTEIN"/>
    <property type="match status" value="1"/>
</dbReference>
<accession>A0A1Y6GLY9</accession>
<dbReference type="NCBIfam" id="TIGR04030">
    <property type="entry name" value="perox_Avi_7169"/>
    <property type="match status" value="1"/>
</dbReference>
<dbReference type="GO" id="GO:0051920">
    <property type="term" value="F:peroxiredoxin activity"/>
    <property type="evidence" value="ECO:0007669"/>
    <property type="project" value="InterPro"/>
</dbReference>
<evidence type="ECO:0000313" key="3">
    <source>
        <dbReference type="EMBL" id="WWC09485.1"/>
    </source>
</evidence>
<reference evidence="2" key="1">
    <citation type="submission" date="2022-09" db="EMBL/GenBank/DDBJ databases">
        <title>Multidrug resistance Raoultella ornithinolytica Strain MQB_Silv_108.</title>
        <authorList>
            <person name="Quintela-Baluja M."/>
        </authorList>
    </citation>
    <scope>NUCLEOTIDE SEQUENCE</scope>
    <source>
        <strain evidence="2">MQB_Silv_108</strain>
    </source>
</reference>
<dbReference type="Proteomes" id="UP001064206">
    <property type="component" value="Chromosome"/>
</dbReference>